<keyword evidence="4" id="KW-0547">Nucleotide-binding</keyword>
<dbReference type="PANTHER" id="PTHR43033">
    <property type="entry name" value="TRNA(ILE)-LYSIDINE SYNTHASE-RELATED"/>
    <property type="match status" value="1"/>
</dbReference>
<sequence length="583" mass="66600">MAALTVHDFASALRKLRLPTFSRMDSMALLYLLRNHRPSDAIFAFTVDHGFRPESLEEAQKVQRIARELDVDHRILTIPWQTEADISHRGTPGPAAQPVFPRPGQMEEAGRTHRYQLMGQACRDLNIPVLFTGHHLGDRLETSLIRFLVSSGVDGIAGISATRPFRQAMSPSMPYAQVARPLLNFPKERLLATCQTHHIPWFEDPSNKSHLHNRNFLRTLIDQASTPPSSETEGAEYNSRAERRTFSAPVLLRLNRAMQERRKAAEAMELLLNNVRFRPNLGIAVIAVPHTDPAGRHPGDWQSTWWNNSALATRLYALVINWVYRSPYAPRLRQLEALRTHLSDYARRDALSAAAQEDEENRDRSANDDEADDDQGKPAALPTHLLMGRTMILPYVPPDPRRVRGRAIVPKPALADLWLVTRQPFQAGEVKHHQIPLPVTGPQDPLTPTLWAERFYLSASLQPEVPDPQTRLASMPALYIREFRVADWTNLRRQQRYYQNIAGPGAPQRPASRTILDIKQVPGHVRYTLPAVFVRHNDQEILIWFPAFQLYRNQPFVQSLRLQYRFARAPLSSDDQWQFQTLD</sequence>
<evidence type="ECO:0000313" key="9">
    <source>
        <dbReference type="EMBL" id="KAJ1929172.1"/>
    </source>
</evidence>
<dbReference type="HAMAP" id="MF_01161">
    <property type="entry name" value="tRNA_Ile_lys_synt"/>
    <property type="match status" value="1"/>
</dbReference>
<keyword evidence="3" id="KW-0819">tRNA processing</keyword>
<evidence type="ECO:0000256" key="3">
    <source>
        <dbReference type="ARBA" id="ARBA00022694"/>
    </source>
</evidence>
<comment type="caution">
    <text evidence="9">The sequence shown here is derived from an EMBL/GenBank/DDBJ whole genome shotgun (WGS) entry which is preliminary data.</text>
</comment>
<evidence type="ECO:0000256" key="6">
    <source>
        <dbReference type="ARBA" id="ARBA00048539"/>
    </source>
</evidence>
<dbReference type="InterPro" id="IPR014729">
    <property type="entry name" value="Rossmann-like_a/b/a_fold"/>
</dbReference>
<comment type="catalytic activity">
    <reaction evidence="6">
        <text>cytidine(34) in tRNA(Ile2) + L-lysine + ATP = lysidine(34) in tRNA(Ile2) + AMP + diphosphate + H(+)</text>
        <dbReference type="Rhea" id="RHEA:43744"/>
        <dbReference type="Rhea" id="RHEA-COMP:10625"/>
        <dbReference type="Rhea" id="RHEA-COMP:10670"/>
        <dbReference type="ChEBI" id="CHEBI:15378"/>
        <dbReference type="ChEBI" id="CHEBI:30616"/>
        <dbReference type="ChEBI" id="CHEBI:32551"/>
        <dbReference type="ChEBI" id="CHEBI:33019"/>
        <dbReference type="ChEBI" id="CHEBI:82748"/>
        <dbReference type="ChEBI" id="CHEBI:83665"/>
        <dbReference type="ChEBI" id="CHEBI:456215"/>
        <dbReference type="EC" id="6.3.4.19"/>
    </reaction>
</comment>
<evidence type="ECO:0000256" key="5">
    <source>
        <dbReference type="ARBA" id="ARBA00022840"/>
    </source>
</evidence>
<dbReference type="Gene3D" id="3.40.50.620">
    <property type="entry name" value="HUPs"/>
    <property type="match status" value="1"/>
</dbReference>
<evidence type="ECO:0000256" key="7">
    <source>
        <dbReference type="SAM" id="MobiDB-lite"/>
    </source>
</evidence>
<dbReference type="Proteomes" id="UP001150569">
    <property type="component" value="Unassembled WGS sequence"/>
</dbReference>
<dbReference type="Pfam" id="PF01171">
    <property type="entry name" value="ATP_bind_3"/>
    <property type="match status" value="1"/>
</dbReference>
<dbReference type="EC" id="6.3.4.19" evidence="1"/>
<organism evidence="9 10">
    <name type="scientific">Tieghemiomyces parasiticus</name>
    <dbReference type="NCBI Taxonomy" id="78921"/>
    <lineage>
        <taxon>Eukaryota</taxon>
        <taxon>Fungi</taxon>
        <taxon>Fungi incertae sedis</taxon>
        <taxon>Zoopagomycota</taxon>
        <taxon>Kickxellomycotina</taxon>
        <taxon>Dimargaritomycetes</taxon>
        <taxon>Dimargaritales</taxon>
        <taxon>Dimargaritaceae</taxon>
        <taxon>Tieghemiomyces</taxon>
    </lineage>
</organism>
<keyword evidence="10" id="KW-1185">Reference proteome</keyword>
<feature type="region of interest" description="Disordered" evidence="7">
    <location>
        <begin position="352"/>
        <end position="381"/>
    </location>
</feature>
<evidence type="ECO:0000256" key="2">
    <source>
        <dbReference type="ARBA" id="ARBA00022598"/>
    </source>
</evidence>
<feature type="compositionally biased region" description="Polar residues" evidence="7">
    <location>
        <begin position="222"/>
        <end position="232"/>
    </location>
</feature>
<dbReference type="CDD" id="cd01992">
    <property type="entry name" value="TilS_N"/>
    <property type="match status" value="1"/>
</dbReference>
<dbReference type="SUPFAM" id="SSF52402">
    <property type="entry name" value="Adenine nucleotide alpha hydrolases-like"/>
    <property type="match status" value="1"/>
</dbReference>
<dbReference type="InterPro" id="IPR012795">
    <property type="entry name" value="tRNA_Ile_lys_synt_N"/>
</dbReference>
<gene>
    <name evidence="9" type="ORF">IWQ60_001395</name>
</gene>
<keyword evidence="2" id="KW-0436">Ligase</keyword>
<proteinExistence type="inferred from homology"/>
<dbReference type="OrthoDB" id="434144at2759"/>
<feature type="domain" description="tRNA(Ile)-lysidine/2-thiocytidine synthase N-terminal" evidence="8">
    <location>
        <begin position="24"/>
        <end position="219"/>
    </location>
</feature>
<dbReference type="GO" id="GO:0008033">
    <property type="term" value="P:tRNA processing"/>
    <property type="evidence" value="ECO:0007669"/>
    <property type="project" value="UniProtKB-KW"/>
</dbReference>
<dbReference type="GO" id="GO:0032267">
    <property type="term" value="F:tRNA(Ile)-lysidine synthase activity"/>
    <property type="evidence" value="ECO:0007669"/>
    <property type="project" value="UniProtKB-EC"/>
</dbReference>
<dbReference type="InterPro" id="IPR012094">
    <property type="entry name" value="tRNA_Ile_lys_synt"/>
</dbReference>
<dbReference type="GO" id="GO:0005524">
    <property type="term" value="F:ATP binding"/>
    <property type="evidence" value="ECO:0007669"/>
    <property type="project" value="UniProtKB-KW"/>
</dbReference>
<evidence type="ECO:0000256" key="1">
    <source>
        <dbReference type="ARBA" id="ARBA00013267"/>
    </source>
</evidence>
<dbReference type="EMBL" id="JANBPT010000044">
    <property type="protein sequence ID" value="KAJ1929172.1"/>
    <property type="molecule type" value="Genomic_DNA"/>
</dbReference>
<evidence type="ECO:0000256" key="4">
    <source>
        <dbReference type="ARBA" id="ARBA00022741"/>
    </source>
</evidence>
<dbReference type="NCBIfam" id="TIGR02432">
    <property type="entry name" value="lysidine_TilS_N"/>
    <property type="match status" value="1"/>
</dbReference>
<reference evidence="9" key="1">
    <citation type="submission" date="2022-07" db="EMBL/GenBank/DDBJ databases">
        <title>Phylogenomic reconstructions and comparative analyses of Kickxellomycotina fungi.</title>
        <authorList>
            <person name="Reynolds N.K."/>
            <person name="Stajich J.E."/>
            <person name="Barry K."/>
            <person name="Grigoriev I.V."/>
            <person name="Crous P."/>
            <person name="Smith M.E."/>
        </authorList>
    </citation>
    <scope>NUCLEOTIDE SEQUENCE</scope>
    <source>
        <strain evidence="9">RSA 861</strain>
    </source>
</reference>
<accession>A0A9W8AL80</accession>
<feature type="region of interest" description="Disordered" evidence="7">
    <location>
        <begin position="86"/>
        <end position="105"/>
    </location>
</feature>
<dbReference type="InterPro" id="IPR011063">
    <property type="entry name" value="TilS/TtcA_N"/>
</dbReference>
<name>A0A9W8AL80_9FUNG</name>
<protein>
    <recommendedName>
        <fullName evidence="1">tRNA(Ile)-lysidine synthetase</fullName>
        <ecNumber evidence="1">6.3.4.19</ecNumber>
    </recommendedName>
</protein>
<feature type="region of interest" description="Disordered" evidence="7">
    <location>
        <begin position="222"/>
        <end position="241"/>
    </location>
</feature>
<evidence type="ECO:0000259" key="8">
    <source>
        <dbReference type="Pfam" id="PF01171"/>
    </source>
</evidence>
<keyword evidence="5" id="KW-0067">ATP-binding</keyword>
<dbReference type="AlphaFoldDB" id="A0A9W8AL80"/>
<evidence type="ECO:0000313" key="10">
    <source>
        <dbReference type="Proteomes" id="UP001150569"/>
    </source>
</evidence>
<dbReference type="PANTHER" id="PTHR43033:SF1">
    <property type="entry name" value="TRNA(ILE)-LYSIDINE SYNTHASE-RELATED"/>
    <property type="match status" value="1"/>
</dbReference>